<evidence type="ECO:0000313" key="8">
    <source>
        <dbReference type="EMBL" id="KAL3068372.1"/>
    </source>
</evidence>
<dbReference type="AlphaFoldDB" id="A0ABD2HSS3"/>
<evidence type="ECO:0000259" key="7">
    <source>
        <dbReference type="PROSITE" id="PS50262"/>
    </source>
</evidence>
<feature type="transmembrane region" description="Helical" evidence="6">
    <location>
        <begin position="323"/>
        <end position="346"/>
    </location>
</feature>
<reference evidence="8 9" key="1">
    <citation type="submission" date="2024-10" db="EMBL/GenBank/DDBJ databases">
        <authorList>
            <person name="Kim D."/>
        </authorList>
    </citation>
    <scope>NUCLEOTIDE SEQUENCE [LARGE SCALE GENOMIC DNA]</scope>
    <source>
        <strain evidence="8">BH-2024</strain>
    </source>
</reference>
<evidence type="ECO:0000256" key="6">
    <source>
        <dbReference type="SAM" id="Phobius"/>
    </source>
</evidence>
<name>A0ABD2HSS3_9BILA</name>
<gene>
    <name evidence="8" type="ORF">niasHT_030663</name>
</gene>
<dbReference type="PRINTS" id="PR00237">
    <property type="entry name" value="GPCRRHODOPSN"/>
</dbReference>
<evidence type="ECO:0000256" key="1">
    <source>
        <dbReference type="ARBA" id="ARBA00004370"/>
    </source>
</evidence>
<evidence type="ECO:0000256" key="3">
    <source>
        <dbReference type="ARBA" id="ARBA00022989"/>
    </source>
</evidence>
<protein>
    <recommendedName>
        <fullName evidence="7">G-protein coupled receptors family 1 profile domain-containing protein</fullName>
    </recommendedName>
</protein>
<keyword evidence="9" id="KW-1185">Reference proteome</keyword>
<dbReference type="Gene3D" id="1.20.1070.10">
    <property type="entry name" value="Rhodopsin 7-helix transmembrane proteins"/>
    <property type="match status" value="1"/>
</dbReference>
<organism evidence="8 9">
    <name type="scientific">Heterodera trifolii</name>
    <dbReference type="NCBI Taxonomy" id="157864"/>
    <lineage>
        <taxon>Eukaryota</taxon>
        <taxon>Metazoa</taxon>
        <taxon>Ecdysozoa</taxon>
        <taxon>Nematoda</taxon>
        <taxon>Chromadorea</taxon>
        <taxon>Rhabditida</taxon>
        <taxon>Tylenchina</taxon>
        <taxon>Tylenchomorpha</taxon>
        <taxon>Tylenchoidea</taxon>
        <taxon>Heteroderidae</taxon>
        <taxon>Heteroderinae</taxon>
        <taxon>Heterodera</taxon>
    </lineage>
</organism>
<dbReference type="SUPFAM" id="SSF81321">
    <property type="entry name" value="Family A G protein-coupled receptor-like"/>
    <property type="match status" value="1"/>
</dbReference>
<dbReference type="GO" id="GO:0016020">
    <property type="term" value="C:membrane"/>
    <property type="evidence" value="ECO:0007669"/>
    <property type="project" value="UniProtKB-SubCell"/>
</dbReference>
<dbReference type="PANTHER" id="PTHR46895">
    <property type="entry name" value="PROTEIN CBG20548-RELATED"/>
    <property type="match status" value="1"/>
</dbReference>
<dbReference type="CDD" id="cd14978">
    <property type="entry name" value="7tmA_FMRFamide_R-like"/>
    <property type="match status" value="1"/>
</dbReference>
<feature type="transmembrane region" description="Helical" evidence="6">
    <location>
        <begin position="102"/>
        <end position="124"/>
    </location>
</feature>
<feature type="region of interest" description="Disordered" evidence="5">
    <location>
        <begin position="376"/>
        <end position="436"/>
    </location>
</feature>
<dbReference type="Pfam" id="PF00001">
    <property type="entry name" value="7tm_1"/>
    <property type="match status" value="1"/>
</dbReference>
<comment type="subcellular location">
    <subcellularLocation>
        <location evidence="1">Membrane</location>
    </subcellularLocation>
</comment>
<dbReference type="InterPro" id="IPR017452">
    <property type="entry name" value="GPCR_Rhodpsn_7TM"/>
</dbReference>
<accession>A0ABD2HSS3</accession>
<feature type="transmembrane region" description="Helical" evidence="6">
    <location>
        <begin position="285"/>
        <end position="311"/>
    </location>
</feature>
<evidence type="ECO:0000313" key="9">
    <source>
        <dbReference type="Proteomes" id="UP001620626"/>
    </source>
</evidence>
<evidence type="ECO:0000256" key="2">
    <source>
        <dbReference type="ARBA" id="ARBA00022692"/>
    </source>
</evidence>
<keyword evidence="3 6" id="KW-1133">Transmembrane helix</keyword>
<feature type="domain" description="G-protein coupled receptors family 1 profile" evidence="7">
    <location>
        <begin position="38"/>
        <end position="343"/>
    </location>
</feature>
<dbReference type="Proteomes" id="UP001620626">
    <property type="component" value="Unassembled WGS sequence"/>
</dbReference>
<comment type="caution">
    <text evidence="8">The sequence shown here is derived from an EMBL/GenBank/DDBJ whole genome shotgun (WGS) entry which is preliminary data.</text>
</comment>
<proteinExistence type="predicted"/>
<feature type="transmembrane region" description="Helical" evidence="6">
    <location>
        <begin position="22"/>
        <end position="48"/>
    </location>
</feature>
<dbReference type="PROSITE" id="PS50262">
    <property type="entry name" value="G_PROTEIN_RECEP_F1_2"/>
    <property type="match status" value="1"/>
</dbReference>
<evidence type="ECO:0000256" key="5">
    <source>
        <dbReference type="SAM" id="MobiDB-lite"/>
    </source>
</evidence>
<evidence type="ECO:0000256" key="4">
    <source>
        <dbReference type="ARBA" id="ARBA00023136"/>
    </source>
</evidence>
<dbReference type="InterPro" id="IPR000276">
    <property type="entry name" value="GPCR_Rhodpsn"/>
</dbReference>
<keyword evidence="4 6" id="KW-0472">Membrane</keyword>
<feature type="transmembrane region" description="Helical" evidence="6">
    <location>
        <begin position="213"/>
        <end position="239"/>
    </location>
</feature>
<feature type="transmembrane region" description="Helical" evidence="6">
    <location>
        <begin position="145"/>
        <end position="163"/>
    </location>
</feature>
<keyword evidence="2 6" id="KW-0812">Transmembrane</keyword>
<feature type="transmembrane region" description="Helical" evidence="6">
    <location>
        <begin position="60"/>
        <end position="82"/>
    </location>
</feature>
<sequence>MNDQICLPYELLRLHGSPLEGFFFTFLFPWLFLFGFVGNFLNLLVLLNPGRGSIRRRSDSLLIALAFCDVLFLLLLLPSALAQFDSFGQNPRFRLLYLSLRVHLVALANWCSAVAIWLIIAICADRLLAIRSSLRLHPSDSSQCAVLRLVLSIVLLSGLLTSYNHFSYHCVLKFLCGHSQVIGKCFNVLQESWPGNHTNLTPHPLRAYVRWSMAANALLVIVLPVLLMLFLNASLLVAVRRNSFRLQCPKKTDGDAKRNGSAGGKKGREFGRSVGQCRAEHRVTVGVAAIVSCFTLTQGPSALVLLANLVVSPPSRDPLWWDTVGSLTCFLVIVGKTLNCVLLCLASSAFRRRLVQTMLGRKKSLLMAHGEGQRANALVTSTTRRSSSGASVGERRMKLTKNNANDNSGGRSSGRRTTRERREVSERVTRRKYSLP</sequence>
<dbReference type="EMBL" id="JBICBT010001408">
    <property type="protein sequence ID" value="KAL3068372.1"/>
    <property type="molecule type" value="Genomic_DNA"/>
</dbReference>